<dbReference type="InterPro" id="IPR009061">
    <property type="entry name" value="DNA-bd_dom_put_sf"/>
</dbReference>
<dbReference type="GO" id="GO:0003700">
    <property type="term" value="F:DNA-binding transcription factor activity"/>
    <property type="evidence" value="ECO:0007669"/>
    <property type="project" value="InterPro"/>
</dbReference>
<dbReference type="PROSITE" id="PS50937">
    <property type="entry name" value="HTH_MERR_2"/>
    <property type="match status" value="1"/>
</dbReference>
<evidence type="ECO:0000313" key="7">
    <source>
        <dbReference type="EMBL" id="NWN90334.1"/>
    </source>
</evidence>
<dbReference type="PANTHER" id="PTHR30204:SF69">
    <property type="entry name" value="MERR-FAMILY TRANSCRIPTIONAL REGULATOR"/>
    <property type="match status" value="1"/>
</dbReference>
<comment type="caution">
    <text evidence="7">The sequence shown here is derived from an EMBL/GenBank/DDBJ whole genome shotgun (WGS) entry which is preliminary data.</text>
</comment>
<dbReference type="AlphaFoldDB" id="A0A851HL87"/>
<evidence type="ECO:0000256" key="2">
    <source>
        <dbReference type="ARBA" id="ARBA00023015"/>
    </source>
</evidence>
<keyword evidence="2" id="KW-0805">Transcription regulation</keyword>
<evidence type="ECO:0000256" key="3">
    <source>
        <dbReference type="ARBA" id="ARBA00023125"/>
    </source>
</evidence>
<keyword evidence="1" id="KW-0678">Repressor</keyword>
<evidence type="ECO:0000259" key="6">
    <source>
        <dbReference type="PROSITE" id="PS50937"/>
    </source>
</evidence>
<keyword evidence="3" id="KW-0238">DNA-binding</keyword>
<organism evidence="7 8">
    <name type="scientific">Marinobacter adhaerens</name>
    <dbReference type="NCBI Taxonomy" id="1033846"/>
    <lineage>
        <taxon>Bacteria</taxon>
        <taxon>Pseudomonadati</taxon>
        <taxon>Pseudomonadota</taxon>
        <taxon>Gammaproteobacteria</taxon>
        <taxon>Pseudomonadales</taxon>
        <taxon>Marinobacteraceae</taxon>
        <taxon>Marinobacter</taxon>
    </lineage>
</organism>
<dbReference type="GO" id="GO:0003677">
    <property type="term" value="F:DNA binding"/>
    <property type="evidence" value="ECO:0007669"/>
    <property type="project" value="UniProtKB-KW"/>
</dbReference>
<dbReference type="EMBL" id="JABEVQ010000001">
    <property type="protein sequence ID" value="NWN90334.1"/>
    <property type="molecule type" value="Genomic_DNA"/>
</dbReference>
<dbReference type="Pfam" id="PF13411">
    <property type="entry name" value="MerR_1"/>
    <property type="match status" value="1"/>
</dbReference>
<reference evidence="7 8" key="1">
    <citation type="submission" date="2020-03" db="EMBL/GenBank/DDBJ databases">
        <title>Metagenomic, metatranscriptomic, and metabolomic analyses revealed the key microbes and metabolic features during the fermentation of ganjang, Korean traditional soy sauce.</title>
        <authorList>
            <person name="Chun B.H."/>
            <person name="Jeon C.O."/>
        </authorList>
    </citation>
    <scope>NUCLEOTIDE SEQUENCE [LARGE SCALE GENOMIC DNA]</scope>
    <source>
        <strain evidence="7 8">KG14</strain>
    </source>
</reference>
<sequence length="129" mass="15140">MKIGELARRAKTSHRTIHYYERLGLISPVAREGASHRLYEEEAYERLEKITALKRLGLSLEEIQEVIELYFMDADTHLQGKKKVLDILNNQLQKVDEQIDELSTFRSDLIRNIRHMERLYDEATPNKSG</sequence>
<proteinExistence type="predicted"/>
<dbReference type="Proteomes" id="UP000536442">
    <property type="component" value="Unassembled WGS sequence"/>
</dbReference>
<dbReference type="SUPFAM" id="SSF46955">
    <property type="entry name" value="Putative DNA-binding domain"/>
    <property type="match status" value="1"/>
</dbReference>
<name>A0A851HL87_9GAMM</name>
<feature type="domain" description="HTH merR-type" evidence="6">
    <location>
        <begin position="1"/>
        <end position="69"/>
    </location>
</feature>
<evidence type="ECO:0000256" key="4">
    <source>
        <dbReference type="ARBA" id="ARBA00023163"/>
    </source>
</evidence>
<evidence type="ECO:0000256" key="1">
    <source>
        <dbReference type="ARBA" id="ARBA00022491"/>
    </source>
</evidence>
<evidence type="ECO:0000256" key="5">
    <source>
        <dbReference type="SAM" id="Coils"/>
    </source>
</evidence>
<accession>A0A851HL87</accession>
<keyword evidence="5" id="KW-0175">Coiled coil</keyword>
<dbReference type="InterPro" id="IPR000551">
    <property type="entry name" value="MerR-type_HTH_dom"/>
</dbReference>
<dbReference type="PRINTS" id="PR00040">
    <property type="entry name" value="HTHMERR"/>
</dbReference>
<dbReference type="PANTHER" id="PTHR30204">
    <property type="entry name" value="REDOX-CYCLING DRUG-SENSING TRANSCRIPTIONAL ACTIVATOR SOXR"/>
    <property type="match status" value="1"/>
</dbReference>
<dbReference type="InterPro" id="IPR047057">
    <property type="entry name" value="MerR_fam"/>
</dbReference>
<protein>
    <submittedName>
        <fullName evidence="7">MerR family transcriptional regulator</fullName>
    </submittedName>
</protein>
<feature type="coiled-coil region" evidence="5">
    <location>
        <begin position="78"/>
        <end position="105"/>
    </location>
</feature>
<keyword evidence="8" id="KW-1185">Reference proteome</keyword>
<dbReference type="Gene3D" id="1.10.1660.10">
    <property type="match status" value="1"/>
</dbReference>
<dbReference type="SMART" id="SM00422">
    <property type="entry name" value="HTH_MERR"/>
    <property type="match status" value="1"/>
</dbReference>
<evidence type="ECO:0000313" key="8">
    <source>
        <dbReference type="Proteomes" id="UP000536442"/>
    </source>
</evidence>
<gene>
    <name evidence="7" type="ORF">HLV39_02320</name>
</gene>
<keyword evidence="4" id="KW-0804">Transcription</keyword>